<keyword evidence="12" id="KW-1185">Reference proteome</keyword>
<sequence length="331" mass="37787">MLSGNERRAQAMFRMSINVFHECSEELEAIDHKPASKLLSMDKQLAIFLYIVGQNATNRQTQDCFQHSGETISKVFHHITFSVLQLHSKYIVAPDPKFTHKIILDNPKFSPFFNSCLGAMDGCHVPACVPKHLAGPYRNQKGTLAQNVLGFVDFDMKFTYLIVGWEGSAHDSRVLGSALSEDFHIPQHSFYLADAGYALTRGTPKTKEELFNLHHSMMQNAVERTFGTWKKRFPILVPPLEYSLKTQRDLVLALVVLHNMIIKHTCEPLGFVIDPDKDGAPTGEDDLPPEEEEEPTHSQRREQARNNAWRDQMAQDMWTQYQEYLQSLGRL</sequence>
<dbReference type="Proteomes" id="UP000054564">
    <property type="component" value="Unassembled WGS sequence"/>
</dbReference>
<keyword evidence="6" id="KW-0378">Hydrolase</keyword>
<accession>A0A0L0V824</accession>
<dbReference type="GO" id="GO:0046872">
    <property type="term" value="F:metal ion binding"/>
    <property type="evidence" value="ECO:0007669"/>
    <property type="project" value="UniProtKB-KW"/>
</dbReference>
<evidence type="ECO:0000259" key="9">
    <source>
        <dbReference type="Pfam" id="PF13359"/>
    </source>
</evidence>
<name>A0A0L0V824_9BASI</name>
<dbReference type="GO" id="GO:0016787">
    <property type="term" value="F:hydrolase activity"/>
    <property type="evidence" value="ECO:0007669"/>
    <property type="project" value="UniProtKB-KW"/>
</dbReference>
<dbReference type="EMBL" id="AJIL01000097">
    <property type="protein sequence ID" value="KNE95427.1"/>
    <property type="molecule type" value="Genomic_DNA"/>
</dbReference>
<evidence type="ECO:0000259" key="10">
    <source>
        <dbReference type="Pfam" id="PF26138"/>
    </source>
</evidence>
<comment type="caution">
    <text evidence="11">The sequence shown here is derived from an EMBL/GenBank/DDBJ whole genome shotgun (WGS) entry which is preliminary data.</text>
</comment>
<keyword evidence="4" id="KW-0540">Nuclease</keyword>
<dbReference type="InterPro" id="IPR027806">
    <property type="entry name" value="HARBI1_dom"/>
</dbReference>
<dbReference type="PANTHER" id="PTHR22930">
    <property type="match status" value="1"/>
</dbReference>
<keyword evidence="7" id="KW-0539">Nucleus</keyword>
<evidence type="ECO:0000313" key="12">
    <source>
        <dbReference type="Proteomes" id="UP000054564"/>
    </source>
</evidence>
<evidence type="ECO:0000256" key="6">
    <source>
        <dbReference type="ARBA" id="ARBA00022801"/>
    </source>
</evidence>
<evidence type="ECO:0000256" key="5">
    <source>
        <dbReference type="ARBA" id="ARBA00022723"/>
    </source>
</evidence>
<reference evidence="12" key="1">
    <citation type="submission" date="2014-03" db="EMBL/GenBank/DDBJ databases">
        <title>The Genome Sequence of Puccinia striiformis f. sp. tritici PST-78.</title>
        <authorList>
            <consortium name="The Broad Institute Genome Sequencing Platform"/>
            <person name="Cuomo C."/>
            <person name="Hulbert S."/>
            <person name="Chen X."/>
            <person name="Walker B."/>
            <person name="Young S.K."/>
            <person name="Zeng Q."/>
            <person name="Gargeya S."/>
            <person name="Fitzgerald M."/>
            <person name="Haas B."/>
            <person name="Abouelleil A."/>
            <person name="Alvarado L."/>
            <person name="Arachchi H.M."/>
            <person name="Berlin A.M."/>
            <person name="Chapman S.B."/>
            <person name="Goldberg J."/>
            <person name="Griggs A."/>
            <person name="Gujja S."/>
            <person name="Hansen M."/>
            <person name="Howarth C."/>
            <person name="Imamovic A."/>
            <person name="Larimer J."/>
            <person name="McCowan C."/>
            <person name="Montmayeur A."/>
            <person name="Murphy C."/>
            <person name="Neiman D."/>
            <person name="Pearson M."/>
            <person name="Priest M."/>
            <person name="Roberts A."/>
            <person name="Saif S."/>
            <person name="Shea T."/>
            <person name="Sisk P."/>
            <person name="Sykes S."/>
            <person name="Wortman J."/>
            <person name="Nusbaum C."/>
            <person name="Birren B."/>
        </authorList>
    </citation>
    <scope>NUCLEOTIDE SEQUENCE [LARGE SCALE GENOMIC DNA]</scope>
    <source>
        <strain evidence="12">race PST-78</strain>
    </source>
</reference>
<dbReference type="GO" id="GO:0005634">
    <property type="term" value="C:nucleus"/>
    <property type="evidence" value="ECO:0007669"/>
    <property type="project" value="UniProtKB-SubCell"/>
</dbReference>
<dbReference type="InterPro" id="IPR058353">
    <property type="entry name" value="DUF8040"/>
</dbReference>
<dbReference type="AlphaFoldDB" id="A0A0L0V824"/>
<dbReference type="Pfam" id="PF26138">
    <property type="entry name" value="DUF8040"/>
    <property type="match status" value="1"/>
</dbReference>
<dbReference type="GO" id="GO:0004518">
    <property type="term" value="F:nuclease activity"/>
    <property type="evidence" value="ECO:0007669"/>
    <property type="project" value="UniProtKB-KW"/>
</dbReference>
<dbReference type="OrthoDB" id="1681765at2759"/>
<evidence type="ECO:0000256" key="4">
    <source>
        <dbReference type="ARBA" id="ARBA00022722"/>
    </source>
</evidence>
<comment type="cofactor">
    <cofactor evidence="1">
        <name>a divalent metal cation</name>
        <dbReference type="ChEBI" id="CHEBI:60240"/>
    </cofactor>
</comment>
<dbReference type="Pfam" id="PF13359">
    <property type="entry name" value="DDE_Tnp_4"/>
    <property type="match status" value="1"/>
</dbReference>
<evidence type="ECO:0000256" key="1">
    <source>
        <dbReference type="ARBA" id="ARBA00001968"/>
    </source>
</evidence>
<evidence type="ECO:0000256" key="8">
    <source>
        <dbReference type="SAM" id="MobiDB-lite"/>
    </source>
</evidence>
<comment type="similarity">
    <text evidence="3">Belongs to the HARBI1 family.</text>
</comment>
<proteinExistence type="inferred from homology"/>
<organism evidence="11 12">
    <name type="scientific">Puccinia striiformis f. sp. tritici PST-78</name>
    <dbReference type="NCBI Taxonomy" id="1165861"/>
    <lineage>
        <taxon>Eukaryota</taxon>
        <taxon>Fungi</taxon>
        <taxon>Dikarya</taxon>
        <taxon>Basidiomycota</taxon>
        <taxon>Pucciniomycotina</taxon>
        <taxon>Pucciniomycetes</taxon>
        <taxon>Pucciniales</taxon>
        <taxon>Pucciniaceae</taxon>
        <taxon>Puccinia</taxon>
    </lineage>
</organism>
<feature type="domain" description="DDE Tnp4" evidence="9">
    <location>
        <begin position="120"/>
        <end position="259"/>
    </location>
</feature>
<protein>
    <submittedName>
        <fullName evidence="11">Uncharacterized protein</fullName>
    </submittedName>
</protein>
<feature type="domain" description="DUF8040" evidence="10">
    <location>
        <begin position="1"/>
        <end position="82"/>
    </location>
</feature>
<evidence type="ECO:0000256" key="3">
    <source>
        <dbReference type="ARBA" id="ARBA00006958"/>
    </source>
</evidence>
<keyword evidence="5" id="KW-0479">Metal-binding</keyword>
<gene>
    <name evidence="11" type="ORF">PSTG_11280</name>
</gene>
<dbReference type="InterPro" id="IPR045249">
    <property type="entry name" value="HARBI1-like"/>
</dbReference>
<comment type="subcellular location">
    <subcellularLocation>
        <location evidence="2">Nucleus</location>
    </subcellularLocation>
</comment>
<feature type="compositionally biased region" description="Acidic residues" evidence="8">
    <location>
        <begin position="283"/>
        <end position="294"/>
    </location>
</feature>
<dbReference type="PANTHER" id="PTHR22930:SF259">
    <property type="entry name" value="OS08G0106900 PROTEIN"/>
    <property type="match status" value="1"/>
</dbReference>
<feature type="compositionally biased region" description="Basic and acidic residues" evidence="8">
    <location>
        <begin position="295"/>
        <end position="304"/>
    </location>
</feature>
<feature type="region of interest" description="Disordered" evidence="8">
    <location>
        <begin position="273"/>
        <end position="311"/>
    </location>
</feature>
<evidence type="ECO:0000313" key="11">
    <source>
        <dbReference type="EMBL" id="KNE95427.1"/>
    </source>
</evidence>
<evidence type="ECO:0000256" key="7">
    <source>
        <dbReference type="ARBA" id="ARBA00023242"/>
    </source>
</evidence>
<evidence type="ECO:0000256" key="2">
    <source>
        <dbReference type="ARBA" id="ARBA00004123"/>
    </source>
</evidence>